<feature type="domain" description="Transposase (putative) gypsy type" evidence="2">
    <location>
        <begin position="196"/>
        <end position="240"/>
    </location>
</feature>
<feature type="region of interest" description="Disordered" evidence="1">
    <location>
        <begin position="1"/>
        <end position="32"/>
    </location>
</feature>
<dbReference type="Proteomes" id="UP001152484">
    <property type="component" value="Unassembled WGS sequence"/>
</dbReference>
<evidence type="ECO:0000313" key="4">
    <source>
        <dbReference type="Proteomes" id="UP001152484"/>
    </source>
</evidence>
<accession>A0A9P0YPE2</accession>
<evidence type="ECO:0000256" key="1">
    <source>
        <dbReference type="SAM" id="MobiDB-lite"/>
    </source>
</evidence>
<gene>
    <name evidence="3" type="ORF">CEURO_LOCUS4002</name>
</gene>
<sequence>MSSASDSQDISGEASVNIEVASDVESSSEQLSVIDDRAVAEAMQDDLQLELEAEDFEQVNADEELAMAYQVAEDEAQKEGLKVTVAVPPPRRDTEAGSSRPLDAVPLSVAPGKKRKKMRTAPKKKQAAVDAGQPVGLPEGYSFLNTAALEVKNKATRGEMMAAQFLVGPSAQVVEPKPDDVLLHAPEGCFAVHLLSVEPGLRFPLHPFVLEYLRFVKLAPCQLTLNSHSYLAGFLSLCLSRKVPLLWSNSFCRSTCVGGVIRMPGAMVICSSSRSSGFLTRRLRLTRGGKISSATSVWPRTLSPLRLVIGFGGT</sequence>
<evidence type="ECO:0000259" key="2">
    <source>
        <dbReference type="Pfam" id="PF04195"/>
    </source>
</evidence>
<dbReference type="Pfam" id="PF04195">
    <property type="entry name" value="Transposase_28"/>
    <property type="match status" value="1"/>
</dbReference>
<reference evidence="3" key="1">
    <citation type="submission" date="2022-07" db="EMBL/GenBank/DDBJ databases">
        <authorList>
            <person name="Macas J."/>
            <person name="Novak P."/>
            <person name="Neumann P."/>
        </authorList>
    </citation>
    <scope>NUCLEOTIDE SEQUENCE</scope>
</reference>
<keyword evidence="4" id="KW-1185">Reference proteome</keyword>
<feature type="compositionally biased region" description="Basic residues" evidence="1">
    <location>
        <begin position="112"/>
        <end position="126"/>
    </location>
</feature>
<comment type="caution">
    <text evidence="3">The sequence shown here is derived from an EMBL/GenBank/DDBJ whole genome shotgun (WGS) entry which is preliminary data.</text>
</comment>
<evidence type="ECO:0000313" key="3">
    <source>
        <dbReference type="EMBL" id="CAH9071626.1"/>
    </source>
</evidence>
<organism evidence="3 4">
    <name type="scientific">Cuscuta europaea</name>
    <name type="common">European dodder</name>
    <dbReference type="NCBI Taxonomy" id="41803"/>
    <lineage>
        <taxon>Eukaryota</taxon>
        <taxon>Viridiplantae</taxon>
        <taxon>Streptophyta</taxon>
        <taxon>Embryophyta</taxon>
        <taxon>Tracheophyta</taxon>
        <taxon>Spermatophyta</taxon>
        <taxon>Magnoliopsida</taxon>
        <taxon>eudicotyledons</taxon>
        <taxon>Gunneridae</taxon>
        <taxon>Pentapetalae</taxon>
        <taxon>asterids</taxon>
        <taxon>lamiids</taxon>
        <taxon>Solanales</taxon>
        <taxon>Convolvulaceae</taxon>
        <taxon>Cuscuteae</taxon>
        <taxon>Cuscuta</taxon>
        <taxon>Cuscuta subgen. Cuscuta</taxon>
    </lineage>
</organism>
<name>A0A9P0YPE2_CUSEU</name>
<feature type="compositionally biased region" description="Polar residues" evidence="1">
    <location>
        <begin position="1"/>
        <end position="10"/>
    </location>
</feature>
<dbReference type="InterPro" id="IPR007321">
    <property type="entry name" value="Transposase_28"/>
</dbReference>
<dbReference type="EMBL" id="CAMAPE010000008">
    <property type="protein sequence ID" value="CAH9071626.1"/>
    <property type="molecule type" value="Genomic_DNA"/>
</dbReference>
<proteinExistence type="predicted"/>
<feature type="region of interest" description="Disordered" evidence="1">
    <location>
        <begin position="87"/>
        <end position="130"/>
    </location>
</feature>
<dbReference type="AlphaFoldDB" id="A0A9P0YPE2"/>
<protein>
    <recommendedName>
        <fullName evidence="2">Transposase (putative) gypsy type domain-containing protein</fullName>
    </recommendedName>
</protein>